<feature type="domain" description="Glycosyltransferase 2-like" evidence="1">
    <location>
        <begin position="3"/>
        <end position="124"/>
    </location>
</feature>
<comment type="caution">
    <text evidence="2">The sequence shown here is derived from an EMBL/GenBank/DDBJ whole genome shotgun (WGS) entry which is preliminary data.</text>
</comment>
<protein>
    <submittedName>
        <fullName evidence="2">Glycosyltransferase family 2 protein</fullName>
        <ecNumber evidence="2">2.4.-.-</ecNumber>
    </submittedName>
</protein>
<evidence type="ECO:0000313" key="3">
    <source>
        <dbReference type="Proteomes" id="UP001225957"/>
    </source>
</evidence>
<dbReference type="EC" id="2.4.-.-" evidence="2"/>
<accession>A0ABT6UWD6</accession>
<keyword evidence="2" id="KW-0808">Transferase</keyword>
<keyword evidence="2" id="KW-0328">Glycosyltransferase</keyword>
<organism evidence="2 3">
    <name type="scientific">Halomonas rhizosphaerae</name>
    <dbReference type="NCBI Taxonomy" id="3043296"/>
    <lineage>
        <taxon>Bacteria</taxon>
        <taxon>Pseudomonadati</taxon>
        <taxon>Pseudomonadota</taxon>
        <taxon>Gammaproteobacteria</taxon>
        <taxon>Oceanospirillales</taxon>
        <taxon>Halomonadaceae</taxon>
        <taxon>Halomonas</taxon>
    </lineage>
</organism>
<evidence type="ECO:0000259" key="1">
    <source>
        <dbReference type="Pfam" id="PF00535"/>
    </source>
</evidence>
<evidence type="ECO:0000313" key="2">
    <source>
        <dbReference type="EMBL" id="MDI5890279.1"/>
    </source>
</evidence>
<dbReference type="InterPro" id="IPR029044">
    <property type="entry name" value="Nucleotide-diphossugar_trans"/>
</dbReference>
<dbReference type="PANTHER" id="PTHR22916:SF3">
    <property type="entry name" value="UDP-GLCNAC:BETAGAL BETA-1,3-N-ACETYLGLUCOSAMINYLTRANSFERASE-LIKE PROTEIN 1"/>
    <property type="match status" value="1"/>
</dbReference>
<dbReference type="RefSeq" id="WP_282734293.1">
    <property type="nucleotide sequence ID" value="NZ_JASCQP010000013.1"/>
</dbReference>
<proteinExistence type="predicted"/>
<dbReference type="EMBL" id="JASCQP010000013">
    <property type="protein sequence ID" value="MDI5890279.1"/>
    <property type="molecule type" value="Genomic_DNA"/>
</dbReference>
<dbReference type="GO" id="GO:0016757">
    <property type="term" value="F:glycosyltransferase activity"/>
    <property type="evidence" value="ECO:0007669"/>
    <property type="project" value="UniProtKB-KW"/>
</dbReference>
<dbReference type="CDD" id="cd00761">
    <property type="entry name" value="Glyco_tranf_GTA_type"/>
    <property type="match status" value="1"/>
</dbReference>
<dbReference type="Pfam" id="PF00535">
    <property type="entry name" value="Glycos_transf_2"/>
    <property type="match status" value="1"/>
</dbReference>
<keyword evidence="3" id="KW-1185">Reference proteome</keyword>
<sequence length="305" mass="34498">MISVIIPTHNRHCDLRAALASLYNQSCLPGEIIVVDDGSKVPVVRSIFDGAPENIRCTLLRNDLPQGVSYSRNIGICEASYDWVAFLDDDDLYTTNKIEVVTRSMGDHDVDVIYHAAEVNMIKEGVVYYTRPYAFLDDENVLRSLLVSNKLGGTPVVVAKKSCLVDAGLFDCNLSALEDYELWIRLAARGSKFLLIKNSLTSCRYVSKKKSVSKNISANVSALDYIESKYSDIYRNLSEKEFKEHVSWKRRLIIHKALLNKKIYLAFKLQLKNLIDSPSFKNFLILLSIMMGPKFIYILRAKLGV</sequence>
<dbReference type="Gene3D" id="3.90.550.10">
    <property type="entry name" value="Spore Coat Polysaccharide Biosynthesis Protein SpsA, Chain A"/>
    <property type="match status" value="1"/>
</dbReference>
<dbReference type="Proteomes" id="UP001225957">
    <property type="component" value="Unassembled WGS sequence"/>
</dbReference>
<reference evidence="2 3" key="1">
    <citation type="submission" date="2023-04" db="EMBL/GenBank/DDBJ databases">
        <title>Halomonas strains isolated from rhizosphere soil.</title>
        <authorList>
            <person name="Xu L."/>
            <person name="Sun J.-Q."/>
        </authorList>
    </citation>
    <scope>NUCLEOTIDE SEQUENCE [LARGE SCALE GENOMIC DNA]</scope>
    <source>
        <strain evidence="2 3">LR5S20</strain>
    </source>
</reference>
<dbReference type="PANTHER" id="PTHR22916">
    <property type="entry name" value="GLYCOSYLTRANSFERASE"/>
    <property type="match status" value="1"/>
</dbReference>
<gene>
    <name evidence="2" type="ORF">QLQ83_04125</name>
</gene>
<name>A0ABT6UWD6_9GAMM</name>
<dbReference type="InterPro" id="IPR001173">
    <property type="entry name" value="Glyco_trans_2-like"/>
</dbReference>
<dbReference type="SUPFAM" id="SSF53448">
    <property type="entry name" value="Nucleotide-diphospho-sugar transferases"/>
    <property type="match status" value="1"/>
</dbReference>